<evidence type="ECO:0000256" key="4">
    <source>
        <dbReference type="ARBA" id="ARBA00023136"/>
    </source>
</evidence>
<evidence type="ECO:0000256" key="2">
    <source>
        <dbReference type="ARBA" id="ARBA00022692"/>
    </source>
</evidence>
<organism evidence="6 7">
    <name type="scientific">Apodospora peruviana</name>
    <dbReference type="NCBI Taxonomy" id="516989"/>
    <lineage>
        <taxon>Eukaryota</taxon>
        <taxon>Fungi</taxon>
        <taxon>Dikarya</taxon>
        <taxon>Ascomycota</taxon>
        <taxon>Pezizomycotina</taxon>
        <taxon>Sordariomycetes</taxon>
        <taxon>Sordariomycetidae</taxon>
        <taxon>Sordariales</taxon>
        <taxon>Lasiosphaeriaceae</taxon>
        <taxon>Apodospora</taxon>
    </lineage>
</organism>
<dbReference type="Proteomes" id="UP001283341">
    <property type="component" value="Unassembled WGS sequence"/>
</dbReference>
<accession>A0AAE0LYL5</accession>
<keyword evidence="2 5" id="KW-0812">Transmembrane</keyword>
<comment type="subcellular location">
    <subcellularLocation>
        <location evidence="1">Membrane</location>
        <topology evidence="1">Multi-pass membrane protein</topology>
    </subcellularLocation>
</comment>
<dbReference type="AlphaFoldDB" id="A0AAE0LYL5"/>
<evidence type="ECO:0000256" key="1">
    <source>
        <dbReference type="ARBA" id="ARBA00004141"/>
    </source>
</evidence>
<dbReference type="InterPro" id="IPR045863">
    <property type="entry name" value="CorA_TM1_TM2"/>
</dbReference>
<dbReference type="EMBL" id="JAUEDM010000009">
    <property type="protein sequence ID" value="KAK3312455.1"/>
    <property type="molecule type" value="Genomic_DNA"/>
</dbReference>
<dbReference type="GO" id="GO:0016020">
    <property type="term" value="C:membrane"/>
    <property type="evidence" value="ECO:0007669"/>
    <property type="project" value="UniProtKB-SubCell"/>
</dbReference>
<feature type="transmembrane region" description="Helical" evidence="5">
    <location>
        <begin position="12"/>
        <end position="35"/>
    </location>
</feature>
<keyword evidence="4 5" id="KW-0472">Membrane</keyword>
<evidence type="ECO:0000313" key="7">
    <source>
        <dbReference type="Proteomes" id="UP001283341"/>
    </source>
</evidence>
<reference evidence="6" key="2">
    <citation type="submission" date="2023-06" db="EMBL/GenBank/DDBJ databases">
        <authorList>
            <consortium name="Lawrence Berkeley National Laboratory"/>
            <person name="Haridas S."/>
            <person name="Hensen N."/>
            <person name="Bonometti L."/>
            <person name="Westerberg I."/>
            <person name="Brannstrom I.O."/>
            <person name="Guillou S."/>
            <person name="Cros-Aarteil S."/>
            <person name="Calhoun S."/>
            <person name="Kuo A."/>
            <person name="Mondo S."/>
            <person name="Pangilinan J."/>
            <person name="Riley R."/>
            <person name="Labutti K."/>
            <person name="Andreopoulos B."/>
            <person name="Lipzen A."/>
            <person name="Chen C."/>
            <person name="Yanf M."/>
            <person name="Daum C."/>
            <person name="Ng V."/>
            <person name="Clum A."/>
            <person name="Steindorff A."/>
            <person name="Ohm R."/>
            <person name="Martin F."/>
            <person name="Silar P."/>
            <person name="Natvig D."/>
            <person name="Lalanne C."/>
            <person name="Gautier V."/>
            <person name="Ament-Velasquez S.L."/>
            <person name="Kruys A."/>
            <person name="Hutchinson M.I."/>
            <person name="Powell A.J."/>
            <person name="Barry K."/>
            <person name="Miller A.N."/>
            <person name="Grigoriev I.V."/>
            <person name="Debuchy R."/>
            <person name="Gladieux P."/>
            <person name="Thoren M.H."/>
            <person name="Johannesson H."/>
        </authorList>
    </citation>
    <scope>NUCLEOTIDE SEQUENCE</scope>
    <source>
        <strain evidence="6">CBS 118394</strain>
    </source>
</reference>
<proteinExistence type="predicted"/>
<gene>
    <name evidence="6" type="ORF">B0H66DRAFT_445572</name>
</gene>
<evidence type="ECO:0000256" key="5">
    <source>
        <dbReference type="SAM" id="Phobius"/>
    </source>
</evidence>
<comment type="caution">
    <text evidence="6">The sequence shown here is derived from an EMBL/GenBank/DDBJ whole genome shotgun (WGS) entry which is preliminary data.</text>
</comment>
<dbReference type="Gene3D" id="1.20.58.340">
    <property type="entry name" value="Magnesium transport protein CorA, transmembrane region"/>
    <property type="match status" value="1"/>
</dbReference>
<name>A0AAE0LYL5_9PEZI</name>
<dbReference type="SUPFAM" id="SSF144083">
    <property type="entry name" value="Magnesium transport protein CorA, transmembrane region"/>
    <property type="match status" value="1"/>
</dbReference>
<sequence length="61" mass="6721">TRTDSRAMTSIGLITLIFLPPTVVPAIFSTNFFAFGDDSHSWGVSDKVYIYWISIIPVAAI</sequence>
<evidence type="ECO:0000313" key="6">
    <source>
        <dbReference type="EMBL" id="KAK3312455.1"/>
    </source>
</evidence>
<keyword evidence="3 5" id="KW-1133">Transmembrane helix</keyword>
<feature type="non-terminal residue" evidence="6">
    <location>
        <position position="1"/>
    </location>
</feature>
<feature type="non-terminal residue" evidence="6">
    <location>
        <position position="61"/>
    </location>
</feature>
<reference evidence="6" key="1">
    <citation type="journal article" date="2023" name="Mol. Phylogenet. Evol.">
        <title>Genome-scale phylogeny and comparative genomics of the fungal order Sordariales.</title>
        <authorList>
            <person name="Hensen N."/>
            <person name="Bonometti L."/>
            <person name="Westerberg I."/>
            <person name="Brannstrom I.O."/>
            <person name="Guillou S."/>
            <person name="Cros-Aarteil S."/>
            <person name="Calhoun S."/>
            <person name="Haridas S."/>
            <person name="Kuo A."/>
            <person name="Mondo S."/>
            <person name="Pangilinan J."/>
            <person name="Riley R."/>
            <person name="LaButti K."/>
            <person name="Andreopoulos B."/>
            <person name="Lipzen A."/>
            <person name="Chen C."/>
            <person name="Yan M."/>
            <person name="Daum C."/>
            <person name="Ng V."/>
            <person name="Clum A."/>
            <person name="Steindorff A."/>
            <person name="Ohm R.A."/>
            <person name="Martin F."/>
            <person name="Silar P."/>
            <person name="Natvig D.O."/>
            <person name="Lalanne C."/>
            <person name="Gautier V."/>
            <person name="Ament-Velasquez S.L."/>
            <person name="Kruys A."/>
            <person name="Hutchinson M.I."/>
            <person name="Powell A.J."/>
            <person name="Barry K."/>
            <person name="Miller A.N."/>
            <person name="Grigoriev I.V."/>
            <person name="Debuchy R."/>
            <person name="Gladieux P."/>
            <person name="Hiltunen Thoren M."/>
            <person name="Johannesson H."/>
        </authorList>
    </citation>
    <scope>NUCLEOTIDE SEQUENCE</scope>
    <source>
        <strain evidence="6">CBS 118394</strain>
    </source>
</reference>
<evidence type="ECO:0000256" key="3">
    <source>
        <dbReference type="ARBA" id="ARBA00022989"/>
    </source>
</evidence>
<keyword evidence="7" id="KW-1185">Reference proteome</keyword>
<protein>
    <submittedName>
        <fullName evidence="6">Uncharacterized protein</fullName>
    </submittedName>
</protein>